<dbReference type="EMBL" id="CP110424">
    <property type="protein sequence ID" value="WAQ83723.1"/>
    <property type="molecule type" value="Genomic_DNA"/>
</dbReference>
<dbReference type="RefSeq" id="XP_053019278.1">
    <property type="nucleotide sequence ID" value="XM_053168028.1"/>
</dbReference>
<name>A0ABY7CEV2_9BASI</name>
<reference evidence="1" key="1">
    <citation type="submission" date="2022-10" db="EMBL/GenBank/DDBJ databases">
        <title>Puccinia triticina Genome sequencing and assembly.</title>
        <authorList>
            <person name="Li C."/>
        </authorList>
    </citation>
    <scope>NUCLEOTIDE SEQUENCE</scope>
    <source>
        <strain evidence="1">Pt15</strain>
    </source>
</reference>
<evidence type="ECO:0000313" key="2">
    <source>
        <dbReference type="Proteomes" id="UP001164743"/>
    </source>
</evidence>
<sequence>MTEPAPNPDRIPTELHFEHQKVLHIIKIMNSLNLTPKKFLSAFLNNDDADVKTRRALWVSPEGRFGGLLSAERATELPSH</sequence>
<dbReference type="GeneID" id="77808923"/>
<organism evidence="1 2">
    <name type="scientific">Puccinia triticina</name>
    <dbReference type="NCBI Taxonomy" id="208348"/>
    <lineage>
        <taxon>Eukaryota</taxon>
        <taxon>Fungi</taxon>
        <taxon>Dikarya</taxon>
        <taxon>Basidiomycota</taxon>
        <taxon>Pucciniomycotina</taxon>
        <taxon>Pucciniomycetes</taxon>
        <taxon>Pucciniales</taxon>
        <taxon>Pucciniaceae</taxon>
        <taxon>Puccinia</taxon>
    </lineage>
</organism>
<dbReference type="Proteomes" id="UP001164743">
    <property type="component" value="Chromosome 4A"/>
</dbReference>
<accession>A0ABY7CEV2</accession>
<evidence type="ECO:0000313" key="1">
    <source>
        <dbReference type="EMBL" id="WAQ83723.1"/>
    </source>
</evidence>
<gene>
    <name evidence="1" type="ORF">PtA15_4A171</name>
</gene>
<protein>
    <submittedName>
        <fullName evidence="1">Uncharacterized protein</fullName>
    </submittedName>
</protein>
<proteinExistence type="predicted"/>
<keyword evidence="2" id="KW-1185">Reference proteome</keyword>